<evidence type="ECO:0000313" key="2">
    <source>
        <dbReference type="EMBL" id="SDQ93381.1"/>
    </source>
</evidence>
<protein>
    <submittedName>
        <fullName evidence="2">Glycine cleavage T-protein C-terminal barrel domain-containing protein</fullName>
    </submittedName>
</protein>
<reference evidence="3" key="1">
    <citation type="submission" date="2016-10" db="EMBL/GenBank/DDBJ databases">
        <authorList>
            <person name="Varghese N."/>
            <person name="Submissions S."/>
        </authorList>
    </citation>
    <scope>NUCLEOTIDE SEQUENCE [LARGE SCALE GENOMIC DNA]</scope>
    <source>
        <strain evidence="3">DSM 45459</strain>
    </source>
</reference>
<feature type="compositionally biased region" description="Low complexity" evidence="1">
    <location>
        <begin position="1"/>
        <end position="15"/>
    </location>
</feature>
<name>A0A1H1EXI9_9ACTN</name>
<gene>
    <name evidence="2" type="ORF">SAMN04489718_2733</name>
</gene>
<feature type="compositionally biased region" description="Basic and acidic residues" evidence="1">
    <location>
        <begin position="16"/>
        <end position="35"/>
    </location>
</feature>
<dbReference type="Proteomes" id="UP000199301">
    <property type="component" value="Unassembled WGS sequence"/>
</dbReference>
<sequence>MCETRLGAAAGLPAPEGHRSGDTAVRRGNDRRQVDSRTITRPGVASSPAVSRSSTVRAVMRPCDSASMWTVVRAGVTSSPYELGYGRIISFDHDFIGRDALLRAKDTVSRTKVTLVCDPADARAAMGTEPEFALSYARQRVEARDGLVGITCHSASLDPAGTVLSLALVDNRFAEPGTEVSVVWGDHPGPGTDPEADLGLPRIRATVAPAPYDEYARTLDRGNA</sequence>
<dbReference type="InterPro" id="IPR027266">
    <property type="entry name" value="TrmE/GcvT-like"/>
</dbReference>
<dbReference type="EMBL" id="FNKO01000002">
    <property type="protein sequence ID" value="SDQ93381.1"/>
    <property type="molecule type" value="Genomic_DNA"/>
</dbReference>
<dbReference type="Gene3D" id="3.30.1360.120">
    <property type="entry name" value="Probable tRNA modification gtpase trme, domain 1"/>
    <property type="match status" value="1"/>
</dbReference>
<organism evidence="2 3">
    <name type="scientific">Actinopolyspora saharensis</name>
    <dbReference type="NCBI Taxonomy" id="995062"/>
    <lineage>
        <taxon>Bacteria</taxon>
        <taxon>Bacillati</taxon>
        <taxon>Actinomycetota</taxon>
        <taxon>Actinomycetes</taxon>
        <taxon>Actinopolysporales</taxon>
        <taxon>Actinopolysporaceae</taxon>
        <taxon>Actinopolyspora</taxon>
    </lineage>
</organism>
<feature type="region of interest" description="Disordered" evidence="1">
    <location>
        <begin position="1"/>
        <end position="52"/>
    </location>
</feature>
<evidence type="ECO:0000313" key="3">
    <source>
        <dbReference type="Proteomes" id="UP000199301"/>
    </source>
</evidence>
<dbReference type="AlphaFoldDB" id="A0A1H1EXI9"/>
<dbReference type="STRING" id="995062.SAMN04489718_2733"/>
<keyword evidence="3" id="KW-1185">Reference proteome</keyword>
<dbReference type="SUPFAM" id="SSF103025">
    <property type="entry name" value="Folate-binding domain"/>
    <property type="match status" value="1"/>
</dbReference>
<accession>A0A1H1EXI9</accession>
<proteinExistence type="predicted"/>
<evidence type="ECO:0000256" key="1">
    <source>
        <dbReference type="SAM" id="MobiDB-lite"/>
    </source>
</evidence>